<dbReference type="PANTHER" id="PTHR47979">
    <property type="entry name" value="DRAB11-RELATED"/>
    <property type="match status" value="1"/>
</dbReference>
<dbReference type="NCBIfam" id="TIGR00231">
    <property type="entry name" value="small_GTP"/>
    <property type="match status" value="1"/>
</dbReference>
<dbReference type="RefSeq" id="XP_016589880.1">
    <property type="nucleotide sequence ID" value="XM_016728584.1"/>
</dbReference>
<protein>
    <submittedName>
        <fullName evidence="3">Ras family protein</fullName>
    </submittedName>
</protein>
<dbReference type="VEuPathDB" id="FungiDB:SPSK_01677"/>
<dbReference type="PROSITE" id="PS51419">
    <property type="entry name" value="RAB"/>
    <property type="match status" value="1"/>
</dbReference>
<feature type="region of interest" description="Disordered" evidence="2">
    <location>
        <begin position="85"/>
        <end position="142"/>
    </location>
</feature>
<feature type="region of interest" description="Disordered" evidence="2">
    <location>
        <begin position="426"/>
        <end position="471"/>
    </location>
</feature>
<dbReference type="PROSITE" id="PS51421">
    <property type="entry name" value="RAS"/>
    <property type="match status" value="1"/>
</dbReference>
<dbReference type="InterPro" id="IPR027417">
    <property type="entry name" value="P-loop_NTPase"/>
</dbReference>
<dbReference type="SMART" id="SM00173">
    <property type="entry name" value="RAS"/>
    <property type="match status" value="1"/>
</dbReference>
<dbReference type="OrthoDB" id="9989112at2759"/>
<dbReference type="Gene3D" id="3.40.50.300">
    <property type="entry name" value="P-loop containing nucleotide triphosphate hydrolases"/>
    <property type="match status" value="2"/>
</dbReference>
<evidence type="ECO:0000256" key="1">
    <source>
        <dbReference type="ARBA" id="ARBA00006270"/>
    </source>
</evidence>
<dbReference type="SMART" id="SM00175">
    <property type="entry name" value="RAB"/>
    <property type="match status" value="1"/>
</dbReference>
<dbReference type="EMBL" id="AXCR01000005">
    <property type="protein sequence ID" value="KJR87204.1"/>
    <property type="molecule type" value="Genomic_DNA"/>
</dbReference>
<evidence type="ECO:0000313" key="4">
    <source>
        <dbReference type="Proteomes" id="UP000033710"/>
    </source>
</evidence>
<gene>
    <name evidence="3" type="ORF">SPSK_01677</name>
</gene>
<dbReference type="Proteomes" id="UP000033710">
    <property type="component" value="Unassembled WGS sequence"/>
</dbReference>
<dbReference type="Pfam" id="PF00071">
    <property type="entry name" value="Ras"/>
    <property type="match status" value="1"/>
</dbReference>
<dbReference type="PRINTS" id="PR00449">
    <property type="entry name" value="RASTRNSFRMNG"/>
</dbReference>
<dbReference type="SMART" id="SM00174">
    <property type="entry name" value="RHO"/>
    <property type="match status" value="1"/>
</dbReference>
<dbReference type="GeneID" id="27663861"/>
<dbReference type="InterPro" id="IPR005225">
    <property type="entry name" value="Small_GTP-bd"/>
</dbReference>
<name>A0A0F2MDN8_SPOSC</name>
<evidence type="ECO:0000313" key="3">
    <source>
        <dbReference type="EMBL" id="KJR87204.1"/>
    </source>
</evidence>
<reference evidence="3 4" key="1">
    <citation type="journal article" date="2014" name="BMC Genomics">
        <title>Comparative genomics of the major fungal agents of human and animal Sporotrichosis: Sporothrix schenckii and Sporothrix brasiliensis.</title>
        <authorList>
            <person name="Teixeira M.M."/>
            <person name="de Almeida L.G."/>
            <person name="Kubitschek-Barreira P."/>
            <person name="Alves F.L."/>
            <person name="Kioshima E.S."/>
            <person name="Abadio A.K."/>
            <person name="Fernandes L."/>
            <person name="Derengowski L.S."/>
            <person name="Ferreira K.S."/>
            <person name="Souza R.C."/>
            <person name="Ruiz J.C."/>
            <person name="de Andrade N.C."/>
            <person name="Paes H.C."/>
            <person name="Nicola A.M."/>
            <person name="Albuquerque P."/>
            <person name="Gerber A.L."/>
            <person name="Martins V.P."/>
            <person name="Peconick L.D."/>
            <person name="Neto A.V."/>
            <person name="Chaucanez C.B."/>
            <person name="Silva P.A."/>
            <person name="Cunha O.L."/>
            <person name="de Oliveira F.F."/>
            <person name="dos Santos T.C."/>
            <person name="Barros A.L."/>
            <person name="Soares M.A."/>
            <person name="de Oliveira L.M."/>
            <person name="Marini M.M."/>
            <person name="Villalobos-Duno H."/>
            <person name="Cunha M.M."/>
            <person name="de Hoog S."/>
            <person name="da Silveira J.F."/>
            <person name="Henrissat B."/>
            <person name="Nino-Vega G.A."/>
            <person name="Cisalpino P.S."/>
            <person name="Mora-Montes H.M."/>
            <person name="Almeida S.R."/>
            <person name="Stajich J.E."/>
            <person name="Lopes-Bezerra L.M."/>
            <person name="Vasconcelos A.T."/>
            <person name="Felipe M.S."/>
        </authorList>
    </citation>
    <scope>NUCLEOTIDE SEQUENCE [LARGE SCALE GENOMIC DNA]</scope>
    <source>
        <strain evidence="3 4">1099-18</strain>
    </source>
</reference>
<dbReference type="SUPFAM" id="SSF52540">
    <property type="entry name" value="P-loop containing nucleoside triphosphate hydrolases"/>
    <property type="match status" value="1"/>
</dbReference>
<dbReference type="GO" id="GO:0003924">
    <property type="term" value="F:GTPase activity"/>
    <property type="evidence" value="ECO:0007669"/>
    <property type="project" value="InterPro"/>
</dbReference>
<reference evidence="3 4" key="2">
    <citation type="journal article" date="2015" name="Eukaryot. Cell">
        <title>Asexual propagation of a virulent clone complex in a human and feline outbreak of sporotrichosis.</title>
        <authorList>
            <person name="Teixeira Mde M."/>
            <person name="Rodrigues A.M."/>
            <person name="Tsui C.K."/>
            <person name="de Almeida L.G."/>
            <person name="Van Diepeningen A.D."/>
            <person name="van den Ende B.G."/>
            <person name="Fernandes G.F."/>
            <person name="Kano R."/>
            <person name="Hamelin R.C."/>
            <person name="Lopes-Bezerra L.M."/>
            <person name="Vasconcelos A.T."/>
            <person name="de Hoog S."/>
            <person name="de Camargo Z.P."/>
            <person name="Felipe M.S."/>
        </authorList>
    </citation>
    <scope>NUCLEOTIDE SEQUENCE [LARGE SCALE GENOMIC DNA]</scope>
    <source>
        <strain evidence="3 4">1099-18</strain>
    </source>
</reference>
<sequence>MTKIRPRQGEGVIRFCFAALTRFCSFNATASHGSRPLNVLPLVCFSPHSDFRASHPSLQQRFALCLCLDGHLLFHGDSTLDCSAAADKSSDNDDDDRDRQHSAGTLTYRLPSYPSAPLPHTADMTRPRGSSAASEDSSGTAHDQELGSMYDYLAKIILLGPSGSGKSCLLHRFVKNEWRVLSSQTIGVEFSSKIIKVGSGARRKRIKLQLWDTAGTERFRSVSRSYYRGAAGAILVYDVTAHRSFAALPPFLNDARALASPHLTTLLVGNKLDLAADLIDVADTRPAAPTSSSASYLSSSPSASILGTSVATTAASLPASSASASTATAAPSTAAAAPAAPGLGAQLKATVAPDGREVSTAEAGRWATSVHVPVALEVSALSGEGVDEVFGRMARMILTKIELGEIDPDDPMSGIQYGDAGASWNAGASDGGSTRSYSMAGGGVEDASGSGGGPRRRRNGTVLGGGRKAKRGGGMALREWEEVFALPSRRRGGACGC</sequence>
<accession>A0A0F2MDN8</accession>
<dbReference type="GO" id="GO:0005525">
    <property type="term" value="F:GTP binding"/>
    <property type="evidence" value="ECO:0007669"/>
    <property type="project" value="InterPro"/>
</dbReference>
<proteinExistence type="inferred from homology"/>
<dbReference type="AlphaFoldDB" id="A0A0F2MDN8"/>
<dbReference type="InterPro" id="IPR050209">
    <property type="entry name" value="Rab_GTPases_membrane_traffic"/>
</dbReference>
<dbReference type="InterPro" id="IPR001806">
    <property type="entry name" value="Small_GTPase"/>
</dbReference>
<feature type="compositionally biased region" description="Gly residues" evidence="2">
    <location>
        <begin position="440"/>
        <end position="453"/>
    </location>
</feature>
<comment type="caution">
    <text evidence="3">The sequence shown here is derived from an EMBL/GenBank/DDBJ whole genome shotgun (WGS) entry which is preliminary data.</text>
</comment>
<organism evidence="3 4">
    <name type="scientific">Sporothrix schenckii 1099-18</name>
    <dbReference type="NCBI Taxonomy" id="1397361"/>
    <lineage>
        <taxon>Eukaryota</taxon>
        <taxon>Fungi</taxon>
        <taxon>Dikarya</taxon>
        <taxon>Ascomycota</taxon>
        <taxon>Pezizomycotina</taxon>
        <taxon>Sordariomycetes</taxon>
        <taxon>Sordariomycetidae</taxon>
        <taxon>Ophiostomatales</taxon>
        <taxon>Ophiostomataceae</taxon>
        <taxon>Sporothrix</taxon>
    </lineage>
</organism>
<feature type="compositionally biased region" description="Polar residues" evidence="2">
    <location>
        <begin position="131"/>
        <end position="141"/>
    </location>
</feature>
<evidence type="ECO:0000256" key="2">
    <source>
        <dbReference type="SAM" id="MobiDB-lite"/>
    </source>
</evidence>
<comment type="similarity">
    <text evidence="1">Belongs to the small GTPase superfamily. Rab family.</text>
</comment>
<dbReference type="KEGG" id="ssck:SPSK_01677"/>